<comment type="caution">
    <text evidence="2">The sequence shown here is derived from an EMBL/GenBank/DDBJ whole genome shotgun (WGS) entry which is preliminary data.</text>
</comment>
<feature type="region of interest" description="Disordered" evidence="1">
    <location>
        <begin position="1"/>
        <end position="30"/>
    </location>
</feature>
<dbReference type="Proteomes" id="UP000265520">
    <property type="component" value="Unassembled WGS sequence"/>
</dbReference>
<feature type="non-terminal residue" evidence="2">
    <location>
        <position position="30"/>
    </location>
</feature>
<organism evidence="2 3">
    <name type="scientific">Trifolium medium</name>
    <dbReference type="NCBI Taxonomy" id="97028"/>
    <lineage>
        <taxon>Eukaryota</taxon>
        <taxon>Viridiplantae</taxon>
        <taxon>Streptophyta</taxon>
        <taxon>Embryophyta</taxon>
        <taxon>Tracheophyta</taxon>
        <taxon>Spermatophyta</taxon>
        <taxon>Magnoliopsida</taxon>
        <taxon>eudicotyledons</taxon>
        <taxon>Gunneridae</taxon>
        <taxon>Pentapetalae</taxon>
        <taxon>rosids</taxon>
        <taxon>fabids</taxon>
        <taxon>Fabales</taxon>
        <taxon>Fabaceae</taxon>
        <taxon>Papilionoideae</taxon>
        <taxon>50 kb inversion clade</taxon>
        <taxon>NPAAA clade</taxon>
        <taxon>Hologalegina</taxon>
        <taxon>IRL clade</taxon>
        <taxon>Trifolieae</taxon>
        <taxon>Trifolium</taxon>
    </lineage>
</organism>
<reference evidence="2 3" key="1">
    <citation type="journal article" date="2018" name="Front. Plant Sci.">
        <title>Red Clover (Trifolium pratense) and Zigzag Clover (T. medium) - A Picture of Genomic Similarities and Differences.</title>
        <authorList>
            <person name="Dluhosova J."/>
            <person name="Istvanek J."/>
            <person name="Nedelnik J."/>
            <person name="Repkova J."/>
        </authorList>
    </citation>
    <scope>NUCLEOTIDE SEQUENCE [LARGE SCALE GENOMIC DNA]</scope>
    <source>
        <strain evidence="3">cv. 10/8</strain>
        <tissue evidence="2">Leaf</tissue>
    </source>
</reference>
<keyword evidence="3" id="KW-1185">Reference proteome</keyword>
<dbReference type="AlphaFoldDB" id="A0A392T833"/>
<sequence>MHVAAVSKRSKHSPSVGHSAAVLTTAGITA</sequence>
<accession>A0A392T833</accession>
<evidence type="ECO:0000313" key="2">
    <source>
        <dbReference type="EMBL" id="MCI57273.1"/>
    </source>
</evidence>
<evidence type="ECO:0000313" key="3">
    <source>
        <dbReference type="Proteomes" id="UP000265520"/>
    </source>
</evidence>
<protein>
    <submittedName>
        <fullName evidence="2">Uncharacterized protein</fullName>
    </submittedName>
</protein>
<evidence type="ECO:0000256" key="1">
    <source>
        <dbReference type="SAM" id="MobiDB-lite"/>
    </source>
</evidence>
<name>A0A392T833_9FABA</name>
<proteinExistence type="predicted"/>
<dbReference type="EMBL" id="LXQA010526143">
    <property type="protein sequence ID" value="MCI57273.1"/>
    <property type="molecule type" value="Genomic_DNA"/>
</dbReference>